<dbReference type="SUPFAM" id="SSF53850">
    <property type="entry name" value="Periplasmic binding protein-like II"/>
    <property type="match status" value="1"/>
</dbReference>
<dbReference type="Proteomes" id="UP000031196">
    <property type="component" value="Unassembled WGS sequence"/>
</dbReference>
<feature type="compositionally biased region" description="Low complexity" evidence="5">
    <location>
        <begin position="36"/>
        <end position="51"/>
    </location>
</feature>
<comment type="caution">
    <text evidence="7">The sequence shown here is derived from an EMBL/GenBank/DDBJ whole genome shotgun (WGS) entry which is preliminary data.</text>
</comment>
<keyword evidence="4" id="KW-0804">Transcription</keyword>
<feature type="region of interest" description="Disordered" evidence="5">
    <location>
        <begin position="229"/>
        <end position="285"/>
    </location>
</feature>
<dbReference type="Pfam" id="PF03466">
    <property type="entry name" value="LysR_substrate"/>
    <property type="match status" value="1"/>
</dbReference>
<dbReference type="GO" id="GO:0032993">
    <property type="term" value="C:protein-DNA complex"/>
    <property type="evidence" value="ECO:0007669"/>
    <property type="project" value="TreeGrafter"/>
</dbReference>
<dbReference type="InterPro" id="IPR005119">
    <property type="entry name" value="LysR_subst-bd"/>
</dbReference>
<dbReference type="EMBL" id="JWTB01000001">
    <property type="protein sequence ID" value="KIC70116.1"/>
    <property type="molecule type" value="Genomic_DNA"/>
</dbReference>
<evidence type="ECO:0000256" key="3">
    <source>
        <dbReference type="ARBA" id="ARBA00023125"/>
    </source>
</evidence>
<proteinExistence type="inferred from homology"/>
<comment type="similarity">
    <text evidence="1">Belongs to the LysR transcriptional regulatory family.</text>
</comment>
<name>A0A0B4DTR5_PSEPS</name>
<feature type="region of interest" description="Disordered" evidence="5">
    <location>
        <begin position="25"/>
        <end position="51"/>
    </location>
</feature>
<organism evidence="7 8">
    <name type="scientific">Pseudarthrobacter phenanthrenivorans</name>
    <name type="common">Arthrobacter phenanthrenivorans</name>
    <dbReference type="NCBI Taxonomy" id="361575"/>
    <lineage>
        <taxon>Bacteria</taxon>
        <taxon>Bacillati</taxon>
        <taxon>Actinomycetota</taxon>
        <taxon>Actinomycetes</taxon>
        <taxon>Micrococcales</taxon>
        <taxon>Micrococcaceae</taxon>
        <taxon>Pseudarthrobacter</taxon>
    </lineage>
</organism>
<evidence type="ECO:0000313" key="7">
    <source>
        <dbReference type="EMBL" id="KIC70116.1"/>
    </source>
</evidence>
<feature type="compositionally biased region" description="Polar residues" evidence="5">
    <location>
        <begin position="230"/>
        <end position="239"/>
    </location>
</feature>
<dbReference type="Gene3D" id="3.40.190.290">
    <property type="match status" value="1"/>
</dbReference>
<protein>
    <submittedName>
        <fullName evidence="7">LysR family transcriptional regulator</fullName>
    </submittedName>
</protein>
<dbReference type="GO" id="GO:0003700">
    <property type="term" value="F:DNA-binding transcription factor activity"/>
    <property type="evidence" value="ECO:0007669"/>
    <property type="project" value="TreeGrafter"/>
</dbReference>
<gene>
    <name evidence="7" type="ORF">RM50_00510</name>
</gene>
<reference evidence="7 8" key="1">
    <citation type="submission" date="2014-12" db="EMBL/GenBank/DDBJ databases">
        <title>Genome sequencing of Arthrobacter phenanthrenivorans SWC37.</title>
        <authorList>
            <person name="Tan P.W."/>
            <person name="Chan K.-G."/>
        </authorList>
    </citation>
    <scope>NUCLEOTIDE SEQUENCE [LARGE SCALE GENOMIC DNA]</scope>
    <source>
        <strain evidence="7 8">SWC37</strain>
    </source>
</reference>
<evidence type="ECO:0000256" key="5">
    <source>
        <dbReference type="SAM" id="MobiDB-lite"/>
    </source>
</evidence>
<keyword evidence="2" id="KW-0805">Transcription regulation</keyword>
<dbReference type="AlphaFoldDB" id="A0A0B4DTR5"/>
<dbReference type="RefSeq" id="WP_043448687.1">
    <property type="nucleotide sequence ID" value="NZ_JWTB01000001.1"/>
</dbReference>
<evidence type="ECO:0000313" key="8">
    <source>
        <dbReference type="Proteomes" id="UP000031196"/>
    </source>
</evidence>
<feature type="domain" description="LysR substrate-binding" evidence="6">
    <location>
        <begin position="61"/>
        <end position="156"/>
    </location>
</feature>
<dbReference type="GO" id="GO:0003677">
    <property type="term" value="F:DNA binding"/>
    <property type="evidence" value="ECO:0007669"/>
    <property type="project" value="UniProtKB-KW"/>
</dbReference>
<evidence type="ECO:0000256" key="4">
    <source>
        <dbReference type="ARBA" id="ARBA00023163"/>
    </source>
</evidence>
<keyword evidence="3" id="KW-0238">DNA-binding</keyword>
<sequence>MAGFMDWEFAEVMLQGYPGGGYCEDVPADNTPAPNAQATAEGQTTAQAQSAADAAEPRVLRIAYVAGVTPGKWIRRWEERMPNIPLEAFMVDDDVQLKSLHDGAAAMAFVRLPIERQGLSVIPLYEEQPVVVAPKGHEISVFEEVALADLAQESLLNIASLGGPEAALHVVAAGAGLVILPMSVARHLNVKDTVARRLTGADGTEIALAWPTESTDEVLEEFIGIVRGRTAQSSRQPSAQPVKVKKEPKPDRRGTGAKKAPKVAQRYAPNPDKGRGKGSRKKGKR</sequence>
<feature type="compositionally biased region" description="Basic and acidic residues" evidence="5">
    <location>
        <begin position="244"/>
        <end position="254"/>
    </location>
</feature>
<dbReference type="CDD" id="cd08414">
    <property type="entry name" value="PBP2_LTTR_aromatics_like"/>
    <property type="match status" value="1"/>
</dbReference>
<feature type="compositionally biased region" description="Basic residues" evidence="5">
    <location>
        <begin position="276"/>
        <end position="285"/>
    </location>
</feature>
<evidence type="ECO:0000256" key="2">
    <source>
        <dbReference type="ARBA" id="ARBA00023015"/>
    </source>
</evidence>
<dbReference type="Gene3D" id="3.40.190.10">
    <property type="entry name" value="Periplasmic binding protein-like II"/>
    <property type="match status" value="2"/>
</dbReference>
<dbReference type="PANTHER" id="PTHR30346">
    <property type="entry name" value="TRANSCRIPTIONAL DUAL REGULATOR HCAR-RELATED"/>
    <property type="match status" value="1"/>
</dbReference>
<evidence type="ECO:0000256" key="1">
    <source>
        <dbReference type="ARBA" id="ARBA00009437"/>
    </source>
</evidence>
<dbReference type="PANTHER" id="PTHR30346:SF0">
    <property type="entry name" value="HCA OPERON TRANSCRIPTIONAL ACTIVATOR HCAR"/>
    <property type="match status" value="1"/>
</dbReference>
<evidence type="ECO:0000259" key="6">
    <source>
        <dbReference type="Pfam" id="PF03466"/>
    </source>
</evidence>
<accession>A0A0B4DTR5</accession>